<dbReference type="EMBL" id="JACHEG010000001">
    <property type="protein sequence ID" value="MBB6160767.1"/>
    <property type="molecule type" value="Genomic_DNA"/>
</dbReference>
<dbReference type="SUPFAM" id="SSF52540">
    <property type="entry name" value="P-loop containing nucleoside triphosphate hydrolases"/>
    <property type="match status" value="1"/>
</dbReference>
<reference evidence="1 2" key="1">
    <citation type="submission" date="2020-08" db="EMBL/GenBank/DDBJ databases">
        <title>Genomic Encyclopedia of Type Strains, Phase IV (KMG-IV): sequencing the most valuable type-strain genomes for metagenomic binning, comparative biology and taxonomic classification.</title>
        <authorList>
            <person name="Goeker M."/>
        </authorList>
    </citation>
    <scope>NUCLEOTIDE SEQUENCE [LARGE SCALE GENOMIC DNA]</scope>
    <source>
        <strain evidence="1 2">DSM 100734</strain>
    </source>
</reference>
<evidence type="ECO:0000313" key="2">
    <source>
        <dbReference type="Proteomes" id="UP000547879"/>
    </source>
</evidence>
<gene>
    <name evidence="1" type="ORF">HNQ72_000564</name>
</gene>
<dbReference type="PANTHER" id="PTHR37816">
    <property type="entry name" value="YALI0E33011P"/>
    <property type="match status" value="1"/>
</dbReference>
<dbReference type="AlphaFoldDB" id="A0A7X0CY10"/>
<protein>
    <submittedName>
        <fullName evidence="1">Adenylate kinase family enzyme</fullName>
    </submittedName>
</protein>
<evidence type="ECO:0000313" key="1">
    <source>
        <dbReference type="EMBL" id="MBB6160767.1"/>
    </source>
</evidence>
<dbReference type="GO" id="GO:0016301">
    <property type="term" value="F:kinase activity"/>
    <property type="evidence" value="ECO:0007669"/>
    <property type="project" value="UniProtKB-KW"/>
</dbReference>
<name>A0A7X0CY10_9HYPH</name>
<keyword evidence="1" id="KW-0418">Kinase</keyword>
<keyword evidence="2" id="KW-1185">Reference proteome</keyword>
<organism evidence="1 2">
    <name type="scientific">Rhizobium wenxiniae</name>
    <dbReference type="NCBI Taxonomy" id="1737357"/>
    <lineage>
        <taxon>Bacteria</taxon>
        <taxon>Pseudomonadati</taxon>
        <taxon>Pseudomonadota</taxon>
        <taxon>Alphaproteobacteria</taxon>
        <taxon>Hyphomicrobiales</taxon>
        <taxon>Rhizobiaceae</taxon>
        <taxon>Rhizobium/Agrobacterium group</taxon>
        <taxon>Rhizobium</taxon>
    </lineage>
</organism>
<comment type="caution">
    <text evidence="1">The sequence shown here is derived from an EMBL/GenBank/DDBJ whole genome shotgun (WGS) entry which is preliminary data.</text>
</comment>
<dbReference type="InterPro" id="IPR052922">
    <property type="entry name" value="Cytidylate_Kinase-2"/>
</dbReference>
<accession>A0A7X0CY10</accession>
<keyword evidence="1" id="KW-0808">Transferase</keyword>
<dbReference type="Proteomes" id="UP000547879">
    <property type="component" value="Unassembled WGS sequence"/>
</dbReference>
<dbReference type="PANTHER" id="PTHR37816:SF3">
    <property type="entry name" value="MODULATES DNA TOPOLOGY"/>
    <property type="match status" value="1"/>
</dbReference>
<sequence>MLQCTNIGRIATREYYNSPQATLNFFNLKIVKPKVCVARDTYQVGNQLHIVNLEDAAGVLHTCERVLVIGCSGGGKSTLSRRLSDHLQMPYISMDRDFYWLPGWVKRDRETTRALISEAVSRDRWIMDGTGSSSFELRMPRAGAIIWVRMPRWLCLWGVFSRSIRHSGRTRPDMAPGCPERLADREFLSFIWNFERQTSPRIVDGVRRFSPDCPVLILTSRRQMRQLLSLVGA</sequence>
<dbReference type="InterPro" id="IPR027417">
    <property type="entry name" value="P-loop_NTPase"/>
</dbReference>
<proteinExistence type="predicted"/>
<dbReference type="RefSeq" id="WP_246450197.1">
    <property type="nucleotide sequence ID" value="NZ_BMHW01000001.1"/>
</dbReference>
<dbReference type="Gene3D" id="3.40.50.300">
    <property type="entry name" value="P-loop containing nucleotide triphosphate hydrolases"/>
    <property type="match status" value="1"/>
</dbReference>